<feature type="compositionally biased region" description="Basic and acidic residues" evidence="1">
    <location>
        <begin position="129"/>
        <end position="138"/>
    </location>
</feature>
<dbReference type="HOGENOM" id="CLU_1853608_0_0_5"/>
<feature type="transmembrane region" description="Helical" evidence="2">
    <location>
        <begin position="17"/>
        <end position="36"/>
    </location>
</feature>
<evidence type="ECO:0000313" key="3">
    <source>
        <dbReference type="EMBL" id="BAB51263.1"/>
    </source>
</evidence>
<protein>
    <submittedName>
        <fullName evidence="3">Mll4659 protein</fullName>
    </submittedName>
</protein>
<dbReference type="AlphaFoldDB" id="Q98DK8"/>
<sequence>MGETVKLANRSGDEIDLLGLAAAAGVAAIFAFFLVAGADAPIGALVAIDPGAVADRFALIAGDRQGLGLAVIEIEILAVARPDIVAVLAVELKAHGVGMAVLDGKGDVAGMSGWCKQDGERKRGGKPARWYERHGNPR</sequence>
<dbReference type="Proteomes" id="UP000000552">
    <property type="component" value="Chromosome"/>
</dbReference>
<name>Q98DK8_RHILO</name>
<reference evidence="3 4" key="1">
    <citation type="journal article" date="2000" name="DNA Res.">
        <title>Complete genome structure of the nitrogen-fixing symbiotic bacterium Mesorhizobium loti.</title>
        <authorList>
            <person name="Kaneko T."/>
            <person name="Nakamura Y."/>
            <person name="Sato S."/>
            <person name="Asamizu E."/>
            <person name="Kato T."/>
            <person name="Sasamoto S."/>
            <person name="Watanabe A."/>
            <person name="Idesawa K."/>
            <person name="Ishikawa A."/>
            <person name="Kawashima K."/>
            <person name="Kimura T."/>
            <person name="Kishida Y."/>
            <person name="Kiyokawa C."/>
            <person name="Kohara M."/>
            <person name="Matsumoto M."/>
            <person name="Matsuno A."/>
            <person name="Mochizuki Y."/>
            <person name="Nakayama S."/>
            <person name="Nakazaki N."/>
            <person name="Shimpo S."/>
            <person name="Sugimoto M."/>
            <person name="Takeuchi C."/>
            <person name="Yamada M."/>
            <person name="Tabata S."/>
        </authorList>
    </citation>
    <scope>NUCLEOTIDE SEQUENCE [LARGE SCALE GENOMIC DNA]</scope>
    <source>
        <strain evidence="4">LMG 29417 / CECT 9101 / MAFF 303099</strain>
    </source>
</reference>
<keyword evidence="2" id="KW-0472">Membrane</keyword>
<keyword evidence="2" id="KW-1133">Transmembrane helix</keyword>
<evidence type="ECO:0000256" key="2">
    <source>
        <dbReference type="SAM" id="Phobius"/>
    </source>
</evidence>
<evidence type="ECO:0000256" key="1">
    <source>
        <dbReference type="SAM" id="MobiDB-lite"/>
    </source>
</evidence>
<accession>Q98DK8</accession>
<evidence type="ECO:0000313" key="4">
    <source>
        <dbReference type="Proteomes" id="UP000000552"/>
    </source>
</evidence>
<gene>
    <name evidence="3" type="ordered locus">mll4659</name>
</gene>
<keyword evidence="2" id="KW-0812">Transmembrane</keyword>
<dbReference type="EMBL" id="BA000012">
    <property type="protein sequence ID" value="BAB51263.1"/>
    <property type="molecule type" value="Genomic_DNA"/>
</dbReference>
<organism evidence="3 4">
    <name type="scientific">Mesorhizobium japonicum (strain LMG 29417 / CECT 9101 / MAFF 303099)</name>
    <name type="common">Mesorhizobium loti (strain MAFF 303099)</name>
    <dbReference type="NCBI Taxonomy" id="266835"/>
    <lineage>
        <taxon>Bacteria</taxon>
        <taxon>Pseudomonadati</taxon>
        <taxon>Pseudomonadota</taxon>
        <taxon>Alphaproteobacteria</taxon>
        <taxon>Hyphomicrobiales</taxon>
        <taxon>Phyllobacteriaceae</taxon>
        <taxon>Mesorhizobium</taxon>
    </lineage>
</organism>
<feature type="region of interest" description="Disordered" evidence="1">
    <location>
        <begin position="113"/>
        <end position="138"/>
    </location>
</feature>
<proteinExistence type="predicted"/>
<dbReference type="KEGG" id="mlo:mll4659"/>